<dbReference type="Ensembl" id="ENSENLT00000019269.1">
    <property type="protein sequence ID" value="ENSENLP00000018575.1"/>
    <property type="gene ID" value="ENSENLG00000008213.1"/>
</dbReference>
<dbReference type="InterPro" id="IPR022684">
    <property type="entry name" value="Calpain_cysteine_protease"/>
</dbReference>
<keyword evidence="6" id="KW-0106">Calcium</keyword>
<dbReference type="AlphaFoldDB" id="A0A665UGQ5"/>
<dbReference type="CDD" id="cd00214">
    <property type="entry name" value="Calpain_III"/>
    <property type="match status" value="1"/>
</dbReference>
<dbReference type="InterPro" id="IPR033883">
    <property type="entry name" value="C2_III"/>
</dbReference>
<dbReference type="GO" id="GO:0006508">
    <property type="term" value="P:proteolysis"/>
    <property type="evidence" value="ECO:0007669"/>
    <property type="project" value="UniProtKB-KW"/>
</dbReference>
<dbReference type="PANTHER" id="PTHR10183:SF393">
    <property type="entry name" value="CALPAIN-LIKE ISOFORM X1"/>
    <property type="match status" value="1"/>
</dbReference>
<protein>
    <submittedName>
        <fullName evidence="11">Calpain-2 catalytic subunit-like</fullName>
    </submittedName>
</protein>
<dbReference type="PANTHER" id="PTHR10183">
    <property type="entry name" value="CALPAIN"/>
    <property type="match status" value="1"/>
</dbReference>
<evidence type="ECO:0000256" key="4">
    <source>
        <dbReference type="ARBA" id="ARBA00022801"/>
    </source>
</evidence>
<evidence type="ECO:0000256" key="5">
    <source>
        <dbReference type="ARBA" id="ARBA00022807"/>
    </source>
</evidence>
<feature type="active site" evidence="7 8">
    <location>
        <position position="90"/>
    </location>
</feature>
<reference evidence="11" key="1">
    <citation type="submission" date="2021-04" db="EMBL/GenBank/DDBJ databases">
        <authorList>
            <consortium name="Wellcome Sanger Institute Data Sharing"/>
        </authorList>
    </citation>
    <scope>NUCLEOTIDE SEQUENCE [LARGE SCALE GENOMIC DNA]</scope>
</reference>
<evidence type="ECO:0000313" key="12">
    <source>
        <dbReference type="Proteomes" id="UP000472264"/>
    </source>
</evidence>
<feature type="active site" evidence="7 8">
    <location>
        <position position="272"/>
    </location>
</feature>
<reference evidence="11" key="2">
    <citation type="submission" date="2025-08" db="UniProtKB">
        <authorList>
            <consortium name="Ensembl"/>
        </authorList>
    </citation>
    <scope>IDENTIFICATION</scope>
</reference>
<dbReference type="InterPro" id="IPR022683">
    <property type="entry name" value="Calpain_III"/>
</dbReference>
<dbReference type="InterPro" id="IPR038765">
    <property type="entry name" value="Papain-like_cys_pep_sf"/>
</dbReference>
<dbReference type="PROSITE" id="PS00139">
    <property type="entry name" value="THIOL_PROTEASE_CYS"/>
    <property type="match status" value="1"/>
</dbReference>
<dbReference type="Proteomes" id="UP000472264">
    <property type="component" value="Chromosome 13"/>
</dbReference>
<dbReference type="Gene3D" id="1.10.238.10">
    <property type="entry name" value="EF-hand"/>
    <property type="match status" value="1"/>
</dbReference>
<evidence type="ECO:0000256" key="7">
    <source>
        <dbReference type="PIRSR" id="PIRSR622684-1"/>
    </source>
</evidence>
<evidence type="ECO:0000256" key="6">
    <source>
        <dbReference type="ARBA" id="ARBA00022837"/>
    </source>
</evidence>
<dbReference type="SUPFAM" id="SSF49758">
    <property type="entry name" value="Calpain large subunit, middle domain (domain III)"/>
    <property type="match status" value="1"/>
</dbReference>
<dbReference type="GO" id="GO:0043066">
    <property type="term" value="P:negative regulation of apoptotic process"/>
    <property type="evidence" value="ECO:0007669"/>
    <property type="project" value="TreeGrafter"/>
</dbReference>
<dbReference type="GO" id="GO:0005737">
    <property type="term" value="C:cytoplasm"/>
    <property type="evidence" value="ECO:0007669"/>
    <property type="project" value="TreeGrafter"/>
</dbReference>
<dbReference type="InterPro" id="IPR000169">
    <property type="entry name" value="Pept_cys_AS"/>
</dbReference>
<feature type="active site" evidence="7 8">
    <location>
        <position position="248"/>
    </location>
</feature>
<sequence>MAAPLGSIENPIKFSGQDFKTLLEGSLKSGKLFCDPFFPAEQASIGASQQDPDPKREIKWQRPQDICENAVFVEGTTGTTDICQGQLGNCWLLASLSCLTMHPKLFLKVVPPNQSLTKPYAGIFHFRFWQYGEWVEVVVDDRLPVREGRLLFSYSHTRNEFWSALVEKAYAKLIGSYESLRGGNISEGMEDFTGGIAYSMQVSSCTPRVLWRSLTAALSRGSLLSCFIQASSYHDIGKVTGEGLVKGHAYAITGTDKVRKASDEILLLRLRNPWGFVEYRGPWSDKGKEWEEVDKAEKERIKLKKREDGEFWISSEDFSRFFGIVELCSVTPDTIDEGNTPASPSGLSSAWVISEHEGFWVPGSSAGGSRRYNRTFWKNPQFQMILQEQDLADEEDTKQCTVLVELLQKNRRKKEKVNFLYMAFHVYKLQGKCLDRNFFMRNRPVGRSGKYKAQRGVWRKLHLDPGNYIIVASTYRPNQFGDFFVRIFSKIRNTLGPMHINLCIVCAEQVMAAPPCPDDQRRVQRAFDEEAGPVRNPAAPHVTFNKSVSHTLDKDYHLPLETCRQLIFVEDTKGHCHLSRQQTDTLLSCLRHLQSIFFQFDVDSSGTMSPFELSTALEALGMQCDGKVIQLLSERFASGELHMPFHGFVSCFTRLRKLFALYDSETSQEVKDRGINSVSI</sequence>
<evidence type="ECO:0000256" key="1">
    <source>
        <dbReference type="ARBA" id="ARBA00007623"/>
    </source>
</evidence>
<organism evidence="11 12">
    <name type="scientific">Echeneis naucrates</name>
    <name type="common">Live sharksucker</name>
    <dbReference type="NCBI Taxonomy" id="173247"/>
    <lineage>
        <taxon>Eukaryota</taxon>
        <taxon>Metazoa</taxon>
        <taxon>Chordata</taxon>
        <taxon>Craniata</taxon>
        <taxon>Vertebrata</taxon>
        <taxon>Euteleostomi</taxon>
        <taxon>Actinopterygii</taxon>
        <taxon>Neopterygii</taxon>
        <taxon>Teleostei</taxon>
        <taxon>Neoteleostei</taxon>
        <taxon>Acanthomorphata</taxon>
        <taxon>Carangaria</taxon>
        <taxon>Carangiformes</taxon>
        <taxon>Echeneidae</taxon>
        <taxon>Echeneis</taxon>
    </lineage>
</organism>
<evidence type="ECO:0000313" key="11">
    <source>
        <dbReference type="Ensembl" id="ENSENLP00000018575.1"/>
    </source>
</evidence>
<dbReference type="GO" id="GO:0004198">
    <property type="term" value="F:calcium-dependent cysteine-type endopeptidase activity"/>
    <property type="evidence" value="ECO:0007669"/>
    <property type="project" value="InterPro"/>
</dbReference>
<dbReference type="Gene3D" id="2.60.120.380">
    <property type="match status" value="1"/>
</dbReference>
<name>A0A665UGQ5_ECHNA</name>
<accession>A0A665UGQ5</accession>
<dbReference type="SUPFAM" id="SSF54001">
    <property type="entry name" value="Cysteine proteinases"/>
    <property type="match status" value="1"/>
</dbReference>
<evidence type="ECO:0000259" key="10">
    <source>
        <dbReference type="PROSITE" id="PS50222"/>
    </source>
</evidence>
<dbReference type="SMART" id="SM00230">
    <property type="entry name" value="CysPc"/>
    <property type="match status" value="1"/>
</dbReference>
<comment type="similarity">
    <text evidence="1">Belongs to the peptidase C2 family.</text>
</comment>
<dbReference type="InterPro" id="IPR036213">
    <property type="entry name" value="Calpain_III_sf"/>
</dbReference>
<dbReference type="InterPro" id="IPR022682">
    <property type="entry name" value="Calpain_domain_III"/>
</dbReference>
<evidence type="ECO:0000256" key="3">
    <source>
        <dbReference type="ARBA" id="ARBA00022723"/>
    </source>
</evidence>
<dbReference type="Gene3D" id="3.90.70.10">
    <property type="entry name" value="Cysteine proteinases"/>
    <property type="match status" value="1"/>
</dbReference>
<dbReference type="Pfam" id="PF01067">
    <property type="entry name" value="Calpain_III"/>
    <property type="match status" value="1"/>
</dbReference>
<dbReference type="InterPro" id="IPR011992">
    <property type="entry name" value="EF-hand-dom_pair"/>
</dbReference>
<dbReference type="PROSITE" id="PS50222">
    <property type="entry name" value="EF_HAND_2"/>
    <property type="match status" value="1"/>
</dbReference>
<reference evidence="11" key="3">
    <citation type="submission" date="2025-09" db="UniProtKB">
        <authorList>
            <consortium name="Ensembl"/>
        </authorList>
    </citation>
    <scope>IDENTIFICATION</scope>
</reference>
<dbReference type="PRINTS" id="PR00704">
    <property type="entry name" value="CALPAIN"/>
</dbReference>
<dbReference type="Pfam" id="PF00648">
    <property type="entry name" value="Peptidase_C2"/>
    <property type="match status" value="1"/>
</dbReference>
<dbReference type="InterPro" id="IPR001300">
    <property type="entry name" value="Peptidase_C2_calpain_cat"/>
</dbReference>
<dbReference type="InterPro" id="IPR018247">
    <property type="entry name" value="EF_Hand_1_Ca_BS"/>
</dbReference>
<evidence type="ECO:0000256" key="2">
    <source>
        <dbReference type="ARBA" id="ARBA00022670"/>
    </source>
</evidence>
<dbReference type="InterPro" id="IPR002048">
    <property type="entry name" value="EF_hand_dom"/>
</dbReference>
<dbReference type="CDD" id="cd00044">
    <property type="entry name" value="CysPc"/>
    <property type="match status" value="1"/>
</dbReference>
<dbReference type="SMART" id="SM00720">
    <property type="entry name" value="calpain_III"/>
    <property type="match status" value="1"/>
</dbReference>
<evidence type="ECO:0000256" key="8">
    <source>
        <dbReference type="PROSITE-ProRule" id="PRU00239"/>
    </source>
</evidence>
<dbReference type="SUPFAM" id="SSF47473">
    <property type="entry name" value="EF-hand"/>
    <property type="match status" value="1"/>
</dbReference>
<gene>
    <name evidence="11" type="primary">capn12</name>
</gene>
<feature type="domain" description="EF-hand" evidence="10">
    <location>
        <begin position="588"/>
        <end position="623"/>
    </location>
</feature>
<dbReference type="PROSITE" id="PS50203">
    <property type="entry name" value="CALPAIN_CAT"/>
    <property type="match status" value="1"/>
</dbReference>
<keyword evidence="3" id="KW-0479">Metal-binding</keyword>
<dbReference type="PROSITE" id="PS00018">
    <property type="entry name" value="EF_HAND_1"/>
    <property type="match status" value="1"/>
</dbReference>
<dbReference type="GO" id="GO:0005509">
    <property type="term" value="F:calcium ion binding"/>
    <property type="evidence" value="ECO:0007669"/>
    <property type="project" value="InterPro"/>
</dbReference>
<dbReference type="FunFam" id="2.60.120.380:FF:000011">
    <property type="entry name" value="Calpain 12"/>
    <property type="match status" value="1"/>
</dbReference>
<dbReference type="FunFam" id="3.90.70.10:FF:000001">
    <property type="entry name" value="Calpain-1 catalytic subunit"/>
    <property type="match status" value="1"/>
</dbReference>
<keyword evidence="12" id="KW-1185">Reference proteome</keyword>
<keyword evidence="4 8" id="KW-0378">Hydrolase</keyword>
<keyword evidence="5 8" id="KW-0788">Thiol protease</keyword>
<keyword evidence="2 8" id="KW-0645">Protease</keyword>
<evidence type="ECO:0000259" key="9">
    <source>
        <dbReference type="PROSITE" id="PS50203"/>
    </source>
</evidence>
<feature type="domain" description="Calpain catalytic" evidence="9">
    <location>
        <begin position="32"/>
        <end position="331"/>
    </location>
</feature>
<proteinExistence type="inferred from homology"/>